<sequence>MSKIKKIEINSYVGLKEFGFDAGKINIFRGPKGSGKSSIIEALETAFTNSKRRTEVIRHGQDEATLYIELDNGLEINRKIRNGKADYLKLRKGDEGVPSTERFLRQLINGNIFRPIEWVNLSSKEQTKSILNMLEIDWVQEDIQKWFSEIPSNIEYSQHILMVLKAIETKYFKDREEVNRQIKELKTQVEVIKKDLPVNYDGEEWRNKKVQEYYSKVSESQKINQFIEQAKALQEGLENKVQAIQANADSNKSRAQMKYKDQRQDIKDIIDLSKSKIEKSQDLINGFNQRSANELQAIDLEIDKQIQEAISKIKAAGEKSKECVKKALEAEKQENIDNINIQNNKITQKTEELNSLDNLEKQELKSIDEKVISEIEKEKIRVGKAAEYLEQNESVDIEPLQQEADKVAEMQSYLRQWDMMIDIRDNQLSDKERYSLGLTARIEKARTLPEELLKTAKMPIDGISVDEKGLIRINGTLIDGLSDGEKLELAFKIAKAQAGDLKVICLDRFESLKSDQKAILKAAMNDEYQYFITEHTDSEEMEIQKLGGVVNG</sequence>
<dbReference type="InterPro" id="IPR038729">
    <property type="entry name" value="Rad50/SbcC_AAA"/>
</dbReference>
<feature type="domain" description="Rad50/SbcC-type AAA" evidence="1">
    <location>
        <begin position="9"/>
        <end position="235"/>
    </location>
</feature>
<dbReference type="AlphaFoldDB" id="A0A1L5F8T9"/>
<dbReference type="GO" id="GO:0006302">
    <property type="term" value="P:double-strand break repair"/>
    <property type="evidence" value="ECO:0007669"/>
    <property type="project" value="InterPro"/>
</dbReference>
<dbReference type="SUPFAM" id="SSF52540">
    <property type="entry name" value="P-loop containing nucleoside triphosphate hydrolases"/>
    <property type="match status" value="1"/>
</dbReference>
<dbReference type="GO" id="GO:0016887">
    <property type="term" value="F:ATP hydrolysis activity"/>
    <property type="evidence" value="ECO:0007669"/>
    <property type="project" value="InterPro"/>
</dbReference>
<dbReference type="InterPro" id="IPR027417">
    <property type="entry name" value="P-loop_NTPase"/>
</dbReference>
<dbReference type="GO" id="GO:0000731">
    <property type="term" value="P:DNA synthesis involved in DNA repair"/>
    <property type="evidence" value="ECO:0007669"/>
    <property type="project" value="TreeGrafter"/>
</dbReference>
<gene>
    <name evidence="2" type="ORF">BS101_12080</name>
</gene>
<dbReference type="OrthoDB" id="1860825at2"/>
<name>A0A1L5F8T9_CLOKL</name>
<accession>A0A1L5F8T9</accession>
<dbReference type="RefSeq" id="WP_073539052.1">
    <property type="nucleotide sequence ID" value="NZ_CP018335.1"/>
</dbReference>
<evidence type="ECO:0000313" key="2">
    <source>
        <dbReference type="EMBL" id="APM39428.1"/>
    </source>
</evidence>
<evidence type="ECO:0000259" key="1">
    <source>
        <dbReference type="Pfam" id="PF13476"/>
    </source>
</evidence>
<dbReference type="PANTHER" id="PTHR32182:SF0">
    <property type="entry name" value="DNA REPLICATION AND REPAIR PROTEIN RECF"/>
    <property type="match status" value="1"/>
</dbReference>
<dbReference type="EMBL" id="CP018335">
    <property type="protein sequence ID" value="APM39428.1"/>
    <property type="molecule type" value="Genomic_DNA"/>
</dbReference>
<evidence type="ECO:0000313" key="3">
    <source>
        <dbReference type="Proteomes" id="UP000184604"/>
    </source>
</evidence>
<protein>
    <recommendedName>
        <fullName evidence="1">Rad50/SbcC-type AAA domain-containing protein</fullName>
    </recommendedName>
</protein>
<dbReference type="Gene3D" id="3.40.50.300">
    <property type="entry name" value="P-loop containing nucleotide triphosphate hydrolases"/>
    <property type="match status" value="1"/>
</dbReference>
<proteinExistence type="predicted"/>
<reference evidence="2 3" key="1">
    <citation type="submission" date="2016-12" db="EMBL/GenBank/DDBJ databases">
        <title>Complete genome sequence of Clostridium kluyveri JZZ isolated from the pit mud of a Chinese flavor liquor-making factory.</title>
        <authorList>
            <person name="Wang Y."/>
        </authorList>
    </citation>
    <scope>NUCLEOTIDE SEQUENCE [LARGE SCALE GENOMIC DNA]</scope>
    <source>
        <strain evidence="2 3">JZZ</strain>
    </source>
</reference>
<organism evidence="2 3">
    <name type="scientific">Clostridium kluyveri</name>
    <dbReference type="NCBI Taxonomy" id="1534"/>
    <lineage>
        <taxon>Bacteria</taxon>
        <taxon>Bacillati</taxon>
        <taxon>Bacillota</taxon>
        <taxon>Clostridia</taxon>
        <taxon>Eubacteriales</taxon>
        <taxon>Clostridiaceae</taxon>
        <taxon>Clostridium</taxon>
    </lineage>
</organism>
<dbReference type="Pfam" id="PF13476">
    <property type="entry name" value="AAA_23"/>
    <property type="match status" value="1"/>
</dbReference>
<dbReference type="Proteomes" id="UP000184604">
    <property type="component" value="Chromosome"/>
</dbReference>
<dbReference type="PANTHER" id="PTHR32182">
    <property type="entry name" value="DNA REPLICATION AND REPAIR PROTEIN RECF"/>
    <property type="match status" value="1"/>
</dbReference>